<comment type="caution">
    <text evidence="9">The sequence shown here is derived from an EMBL/GenBank/DDBJ whole genome shotgun (WGS) entry which is preliminary data.</text>
</comment>
<keyword evidence="4" id="KW-1003">Cell membrane</keyword>
<feature type="chain" id="PRO_5037082414" description="Lectin-like protein BA14k" evidence="8">
    <location>
        <begin position="29"/>
        <end position="136"/>
    </location>
</feature>
<dbReference type="Pfam" id="PF07886">
    <property type="entry name" value="BA14K"/>
    <property type="match status" value="1"/>
</dbReference>
<proteinExistence type="inferred from homology"/>
<feature type="transmembrane region" description="Helical" evidence="7">
    <location>
        <begin position="43"/>
        <end position="63"/>
    </location>
</feature>
<evidence type="ECO:0000313" key="9">
    <source>
        <dbReference type="EMBL" id="MBO0661797.1"/>
    </source>
</evidence>
<dbReference type="AlphaFoldDB" id="A0A939FUJ5"/>
<name>A0A939FUJ5_9HYPH</name>
<dbReference type="EMBL" id="JAFMPP010000002">
    <property type="protein sequence ID" value="MBO0661797.1"/>
    <property type="molecule type" value="Genomic_DNA"/>
</dbReference>
<gene>
    <name evidence="9" type="ORF">J1C48_04345</name>
</gene>
<evidence type="ECO:0000256" key="8">
    <source>
        <dbReference type="SAM" id="SignalP"/>
    </source>
</evidence>
<reference evidence="9" key="1">
    <citation type="submission" date="2021-03" db="EMBL/GenBank/DDBJ databases">
        <title>Whole genome sequence of Jiella sp. CQZ9-1.</title>
        <authorList>
            <person name="Tuo L."/>
        </authorList>
    </citation>
    <scope>NUCLEOTIDE SEQUENCE</scope>
    <source>
        <strain evidence="9">CQZ9-1</strain>
    </source>
</reference>
<evidence type="ECO:0000256" key="4">
    <source>
        <dbReference type="ARBA" id="ARBA00022475"/>
    </source>
</evidence>
<comment type="similarity">
    <text evidence="2">Belongs to the BA14k family.</text>
</comment>
<organism evidence="9 10">
    <name type="scientific">Jiella flava</name>
    <dbReference type="NCBI Taxonomy" id="2816857"/>
    <lineage>
        <taxon>Bacteria</taxon>
        <taxon>Pseudomonadati</taxon>
        <taxon>Pseudomonadota</taxon>
        <taxon>Alphaproteobacteria</taxon>
        <taxon>Hyphomicrobiales</taxon>
        <taxon>Aurantimonadaceae</taxon>
        <taxon>Jiella</taxon>
    </lineage>
</organism>
<evidence type="ECO:0000256" key="6">
    <source>
        <dbReference type="ARBA" id="ARBA00025321"/>
    </source>
</evidence>
<evidence type="ECO:0000256" key="1">
    <source>
        <dbReference type="ARBA" id="ARBA00004167"/>
    </source>
</evidence>
<evidence type="ECO:0000256" key="3">
    <source>
        <dbReference type="ARBA" id="ARBA00020552"/>
    </source>
</evidence>
<accession>A0A939FUJ5</accession>
<comment type="subcellular location">
    <subcellularLocation>
        <location evidence="1">Membrane</location>
        <topology evidence="1">Single-pass membrane protein</topology>
    </subcellularLocation>
</comment>
<comment type="function">
    <text evidence="6">Has immunoglobulin-binding and hemagglutination properties, and can bind to mannose. Essential for virulence. May be involved in LPS biosynthesis or polysaccharide transport.</text>
</comment>
<protein>
    <recommendedName>
        <fullName evidence="3">Lectin-like protein BA14k</fullName>
    </recommendedName>
</protein>
<dbReference type="GO" id="GO:0030246">
    <property type="term" value="F:carbohydrate binding"/>
    <property type="evidence" value="ECO:0007669"/>
    <property type="project" value="UniProtKB-KW"/>
</dbReference>
<evidence type="ECO:0000256" key="2">
    <source>
        <dbReference type="ARBA" id="ARBA00010270"/>
    </source>
</evidence>
<dbReference type="InterPro" id="IPR012413">
    <property type="entry name" value="BA14K"/>
</dbReference>
<evidence type="ECO:0000256" key="5">
    <source>
        <dbReference type="ARBA" id="ARBA00022734"/>
    </source>
</evidence>
<evidence type="ECO:0000313" key="10">
    <source>
        <dbReference type="Proteomes" id="UP000664122"/>
    </source>
</evidence>
<sequence>MQKFIVATAASAVLATSLIGASTLSASADPYWHHRHHHHDSGAAIAAGIGGLAVGALIGSAVASDDYDAPPPPPPVYYRPERVERVYRVEHVYDEPAPRRVYYGDHVTVCAETYRSYDPDTDTFVGYDGYRHRCDL</sequence>
<dbReference type="RefSeq" id="WP_207256483.1">
    <property type="nucleotide sequence ID" value="NZ_JAFMPP010000002.1"/>
</dbReference>
<keyword evidence="7" id="KW-0812">Transmembrane</keyword>
<keyword evidence="5" id="KW-0430">Lectin</keyword>
<keyword evidence="10" id="KW-1185">Reference proteome</keyword>
<dbReference type="Proteomes" id="UP000664122">
    <property type="component" value="Unassembled WGS sequence"/>
</dbReference>
<keyword evidence="7" id="KW-0472">Membrane</keyword>
<evidence type="ECO:0000256" key="7">
    <source>
        <dbReference type="SAM" id="Phobius"/>
    </source>
</evidence>
<keyword evidence="7" id="KW-1133">Transmembrane helix</keyword>
<feature type="signal peptide" evidence="8">
    <location>
        <begin position="1"/>
        <end position="28"/>
    </location>
</feature>
<keyword evidence="8" id="KW-0732">Signal</keyword>
<dbReference type="GO" id="GO:0016020">
    <property type="term" value="C:membrane"/>
    <property type="evidence" value="ECO:0007669"/>
    <property type="project" value="UniProtKB-SubCell"/>
</dbReference>